<proteinExistence type="inferred from homology"/>
<dbReference type="InterPro" id="IPR011278">
    <property type="entry name" value="2-MeCitrate/Citrate_synth_II"/>
</dbReference>
<dbReference type="SUPFAM" id="SSF48256">
    <property type="entry name" value="Citrate synthase"/>
    <property type="match status" value="1"/>
</dbReference>
<dbReference type="InterPro" id="IPR036969">
    <property type="entry name" value="Citrate_synthase_sf"/>
</dbReference>
<comment type="similarity">
    <text evidence="2 6 8">Belongs to the citrate synthase family.</text>
</comment>
<dbReference type="Proteomes" id="UP000593802">
    <property type="component" value="Chromosome"/>
</dbReference>
<evidence type="ECO:0000313" key="9">
    <source>
        <dbReference type="EMBL" id="BCJ88057.1"/>
    </source>
</evidence>
<dbReference type="RefSeq" id="WP_200758702.1">
    <property type="nucleotide sequence ID" value="NZ_AP023366.1"/>
</dbReference>
<dbReference type="EMBL" id="AP023366">
    <property type="protein sequence ID" value="BCJ88057.1"/>
    <property type="molecule type" value="Genomic_DNA"/>
</dbReference>
<dbReference type="InterPro" id="IPR019810">
    <property type="entry name" value="Citrate_synthase_AS"/>
</dbReference>
<evidence type="ECO:0000313" key="10">
    <source>
        <dbReference type="Proteomes" id="UP000593802"/>
    </source>
</evidence>
<name>A0A7I8DDF5_9BACL</name>
<evidence type="ECO:0000256" key="5">
    <source>
        <dbReference type="ARBA" id="ARBA00049288"/>
    </source>
</evidence>
<dbReference type="KEGG" id="eff:skT53_30420"/>
<keyword evidence="4 6" id="KW-0808">Transferase</keyword>
<feature type="active site" evidence="7">
    <location>
        <position position="318"/>
    </location>
</feature>
<comment type="pathway">
    <text evidence="1">Carbohydrate metabolism; tricarboxylic acid cycle.</text>
</comment>
<reference evidence="9 10" key="1">
    <citation type="submission" date="2020-08" db="EMBL/GenBank/DDBJ databases">
        <title>Complete Genome Sequence of Effusibacillus dendaii Strain skT53, Isolated from Farmland soil.</title>
        <authorList>
            <person name="Konishi T."/>
            <person name="Kawasaki H."/>
        </authorList>
    </citation>
    <scope>NUCLEOTIDE SEQUENCE [LARGE SCALE GENOMIC DNA]</scope>
    <source>
        <strain evidence="10">skT53</strain>
    </source>
</reference>
<gene>
    <name evidence="9" type="primary">citZ</name>
    <name evidence="9" type="ORF">skT53_30420</name>
</gene>
<protein>
    <recommendedName>
        <fullName evidence="6">Citrate synthase</fullName>
    </recommendedName>
</protein>
<organism evidence="9 10">
    <name type="scientific">Effusibacillus dendaii</name>
    <dbReference type="NCBI Taxonomy" id="2743772"/>
    <lineage>
        <taxon>Bacteria</taxon>
        <taxon>Bacillati</taxon>
        <taxon>Bacillota</taxon>
        <taxon>Bacilli</taxon>
        <taxon>Bacillales</taxon>
        <taxon>Alicyclobacillaceae</taxon>
        <taxon>Effusibacillus</taxon>
    </lineage>
</organism>
<dbReference type="NCBIfam" id="TIGR01800">
    <property type="entry name" value="cit_synth_II"/>
    <property type="match status" value="1"/>
</dbReference>
<dbReference type="PRINTS" id="PR00143">
    <property type="entry name" value="CITRTSNTHASE"/>
</dbReference>
<dbReference type="GO" id="GO:0036440">
    <property type="term" value="F:citrate synthase activity"/>
    <property type="evidence" value="ECO:0007669"/>
    <property type="project" value="UniProtKB-EC"/>
</dbReference>
<feature type="active site" evidence="7">
    <location>
        <position position="262"/>
    </location>
</feature>
<dbReference type="InterPro" id="IPR002020">
    <property type="entry name" value="Citrate_synthase"/>
</dbReference>
<dbReference type="InterPro" id="IPR024176">
    <property type="entry name" value="Citrate_synthase_bac-typ"/>
</dbReference>
<evidence type="ECO:0000256" key="3">
    <source>
        <dbReference type="ARBA" id="ARBA00022532"/>
    </source>
</evidence>
<evidence type="ECO:0000256" key="1">
    <source>
        <dbReference type="ARBA" id="ARBA00005163"/>
    </source>
</evidence>
<evidence type="ECO:0000256" key="4">
    <source>
        <dbReference type="ARBA" id="ARBA00022679"/>
    </source>
</evidence>
<dbReference type="UniPathway" id="UPA00223"/>
<dbReference type="InterPro" id="IPR016142">
    <property type="entry name" value="Citrate_synth-like_lrg_a-sub"/>
</dbReference>
<comment type="catalytic activity">
    <reaction evidence="5">
        <text>oxaloacetate + acetyl-CoA + H2O = citrate + CoA + H(+)</text>
        <dbReference type="Rhea" id="RHEA:16845"/>
        <dbReference type="ChEBI" id="CHEBI:15377"/>
        <dbReference type="ChEBI" id="CHEBI:15378"/>
        <dbReference type="ChEBI" id="CHEBI:16452"/>
        <dbReference type="ChEBI" id="CHEBI:16947"/>
        <dbReference type="ChEBI" id="CHEBI:57287"/>
        <dbReference type="ChEBI" id="CHEBI:57288"/>
        <dbReference type="EC" id="2.3.3.16"/>
    </reaction>
</comment>
<dbReference type="Gene3D" id="1.10.230.10">
    <property type="entry name" value="Cytochrome P450-Terp, domain 2"/>
    <property type="match status" value="1"/>
</dbReference>
<dbReference type="PIRSF" id="PIRSF001369">
    <property type="entry name" value="Citrate_synth"/>
    <property type="match status" value="1"/>
</dbReference>
<evidence type="ECO:0000256" key="2">
    <source>
        <dbReference type="ARBA" id="ARBA00010566"/>
    </source>
</evidence>
<dbReference type="GO" id="GO:0005829">
    <property type="term" value="C:cytosol"/>
    <property type="evidence" value="ECO:0007669"/>
    <property type="project" value="TreeGrafter"/>
</dbReference>
<dbReference type="Gene3D" id="1.10.580.10">
    <property type="entry name" value="Citrate Synthase, domain 1"/>
    <property type="match status" value="1"/>
</dbReference>
<evidence type="ECO:0000256" key="8">
    <source>
        <dbReference type="RuleBase" id="RU003406"/>
    </source>
</evidence>
<evidence type="ECO:0000256" key="6">
    <source>
        <dbReference type="PIRNR" id="PIRNR001369"/>
    </source>
</evidence>
<evidence type="ECO:0000256" key="7">
    <source>
        <dbReference type="PIRSR" id="PIRSR001369-1"/>
    </source>
</evidence>
<dbReference type="PROSITE" id="PS00480">
    <property type="entry name" value="CITRATE_SYNTHASE"/>
    <property type="match status" value="1"/>
</dbReference>
<dbReference type="InterPro" id="IPR016143">
    <property type="entry name" value="Citrate_synth-like_sm_a-sub"/>
</dbReference>
<dbReference type="GO" id="GO:0006099">
    <property type="term" value="P:tricarboxylic acid cycle"/>
    <property type="evidence" value="ECO:0007669"/>
    <property type="project" value="UniProtKB-UniPathway"/>
</dbReference>
<dbReference type="PANTHER" id="PTHR11739:SF4">
    <property type="entry name" value="CITRATE SYNTHASE, PEROXISOMAL"/>
    <property type="match status" value="1"/>
</dbReference>
<keyword evidence="3" id="KW-0816">Tricarboxylic acid cycle</keyword>
<dbReference type="Pfam" id="PF00285">
    <property type="entry name" value="Citrate_synt"/>
    <property type="match status" value="1"/>
</dbReference>
<dbReference type="GO" id="GO:0005975">
    <property type="term" value="P:carbohydrate metabolic process"/>
    <property type="evidence" value="ECO:0007669"/>
    <property type="project" value="TreeGrafter"/>
</dbReference>
<dbReference type="AlphaFoldDB" id="A0A7I8DDF5"/>
<sequence>MSTEVKAGLEDVVAGTSDICLVDGEKGRLVYHGYDINELSGKASFEEVVFLLWHGKLPNLNELNELNKELQKNRDIPADVLELVRSLAKNPANPTGMEILRTAVSYIGAVDPNKAMTREAHLAQAAKLISLSASLTAAIGRFKQGLDYVPPRSDLGHAANFLYMLTGNEPDALSVEAFDVALILHADHELNASTFAGRVTVATLSDLYSGVTSAIGALKGPLHGGANEDVMRTLMEIDSVEQTADAINKKLEAGVKVPGFGHRVYRNYDPRGLILKRYAKQLTEKTGNTKWFQMTEIMEDVVLKYFAAKGKDLKYNVDLYSGSLYNAMGISVDLFTPIFVVSRMSGWTAHFLEQYENNRIIRPRADYTGPVDLQFVPVADRK</sequence>
<accession>A0A7I8DDF5</accession>
<keyword evidence="10" id="KW-1185">Reference proteome</keyword>
<dbReference type="PANTHER" id="PTHR11739">
    <property type="entry name" value="CITRATE SYNTHASE"/>
    <property type="match status" value="1"/>
</dbReference>